<evidence type="ECO:0000256" key="1">
    <source>
        <dbReference type="ARBA" id="ARBA00003540"/>
    </source>
</evidence>
<evidence type="ECO:0000256" key="12">
    <source>
        <dbReference type="RuleBase" id="RU003879"/>
    </source>
</evidence>
<keyword evidence="10 13" id="KW-1133">Transmembrane helix</keyword>
<evidence type="ECO:0000256" key="8">
    <source>
        <dbReference type="ARBA" id="ARBA00022692"/>
    </source>
</evidence>
<evidence type="ECO:0000256" key="7">
    <source>
        <dbReference type="ARBA" id="ARBA00022519"/>
    </source>
</evidence>
<feature type="transmembrane region" description="Helical" evidence="13">
    <location>
        <begin position="20"/>
        <end position="39"/>
    </location>
</feature>
<protein>
    <submittedName>
        <fullName evidence="14">Biopolymer transporter ExbD</fullName>
    </submittedName>
</protein>
<name>A0ABR9SJN0_9BURK</name>
<evidence type="ECO:0000256" key="2">
    <source>
        <dbReference type="ARBA" id="ARBA00004249"/>
    </source>
</evidence>
<accession>A0ABR9SJN0</accession>
<evidence type="ECO:0000256" key="4">
    <source>
        <dbReference type="ARBA" id="ARBA00011471"/>
    </source>
</evidence>
<evidence type="ECO:0000256" key="11">
    <source>
        <dbReference type="ARBA" id="ARBA00023136"/>
    </source>
</evidence>
<gene>
    <name evidence="14" type="ORF">IM725_18450</name>
</gene>
<keyword evidence="9 12" id="KW-0653">Protein transport</keyword>
<evidence type="ECO:0000256" key="3">
    <source>
        <dbReference type="ARBA" id="ARBA00005811"/>
    </source>
</evidence>
<evidence type="ECO:0000256" key="5">
    <source>
        <dbReference type="ARBA" id="ARBA00022448"/>
    </source>
</evidence>
<dbReference type="Pfam" id="PF02472">
    <property type="entry name" value="ExbD"/>
    <property type="match status" value="1"/>
</dbReference>
<comment type="similarity">
    <text evidence="3 12">Belongs to the ExbD/TolR family.</text>
</comment>
<keyword evidence="8 12" id="KW-0812">Transmembrane</keyword>
<keyword evidence="11 13" id="KW-0472">Membrane</keyword>
<dbReference type="InterPro" id="IPR003400">
    <property type="entry name" value="ExbD"/>
</dbReference>
<dbReference type="PANTHER" id="PTHR30558">
    <property type="entry name" value="EXBD MEMBRANE COMPONENT OF PMF-DRIVEN MACROMOLECULE IMPORT SYSTEM"/>
    <property type="match status" value="1"/>
</dbReference>
<dbReference type="Gene3D" id="3.30.420.270">
    <property type="match status" value="1"/>
</dbReference>
<comment type="subcellular location">
    <subcellularLocation>
        <location evidence="2">Cell inner membrane</location>
        <topology evidence="2">Single-pass type II membrane protein</topology>
    </subcellularLocation>
    <subcellularLocation>
        <location evidence="12">Cell membrane</location>
        <topology evidence="12">Single-pass type II membrane protein</topology>
    </subcellularLocation>
</comment>
<reference evidence="14 15" key="1">
    <citation type="submission" date="2020-10" db="EMBL/GenBank/DDBJ databases">
        <title>Draft genome of Ramlibacter aquaticus LMG 30558.</title>
        <authorList>
            <person name="Props R."/>
        </authorList>
    </citation>
    <scope>NUCLEOTIDE SEQUENCE [LARGE SCALE GENOMIC DNA]</scope>
    <source>
        <strain evidence="14 15">LMG 30558</strain>
    </source>
</reference>
<proteinExistence type="inferred from homology"/>
<dbReference type="EMBL" id="JADDOJ010000108">
    <property type="protein sequence ID" value="MBE7942553.1"/>
    <property type="molecule type" value="Genomic_DNA"/>
</dbReference>
<comment type="caution">
    <text evidence="14">The sequence shown here is derived from an EMBL/GenBank/DDBJ whole genome shotgun (WGS) entry which is preliminary data.</text>
</comment>
<evidence type="ECO:0000256" key="6">
    <source>
        <dbReference type="ARBA" id="ARBA00022475"/>
    </source>
</evidence>
<keyword evidence="15" id="KW-1185">Reference proteome</keyword>
<comment type="function">
    <text evidence="1">Involved in the TonB-dependent energy-dependent transport of various receptor-bound substrates.</text>
</comment>
<keyword evidence="5 12" id="KW-0813">Transport</keyword>
<organism evidence="14 15">
    <name type="scientific">Ramlibacter aquaticus</name>
    <dbReference type="NCBI Taxonomy" id="2780094"/>
    <lineage>
        <taxon>Bacteria</taxon>
        <taxon>Pseudomonadati</taxon>
        <taxon>Pseudomonadota</taxon>
        <taxon>Betaproteobacteria</taxon>
        <taxon>Burkholderiales</taxon>
        <taxon>Comamonadaceae</taxon>
        <taxon>Ramlibacter</taxon>
    </lineage>
</organism>
<dbReference type="RefSeq" id="WP_193782105.1">
    <property type="nucleotide sequence ID" value="NZ_JADDOJ010000108.1"/>
</dbReference>
<keyword evidence="6" id="KW-1003">Cell membrane</keyword>
<comment type="subunit">
    <text evidence="4">The accessory proteins ExbB and ExbD seem to form a complex with TonB.</text>
</comment>
<evidence type="ECO:0000313" key="15">
    <source>
        <dbReference type="Proteomes" id="UP000715965"/>
    </source>
</evidence>
<keyword evidence="7" id="KW-0997">Cell inner membrane</keyword>
<sequence>MIPLQDGAAEDEPMAEINTTPLVDVLLVLLVMLIITIPVQLHAVGIDMPAASTAPPPVEPQVVELDITAAGTLAWNGTTLSGRDELEQRLQDAAAQPQQPEIHIRPQGHAKYALVAAALASAQRLGLQKIGLVGSEQFARE</sequence>
<dbReference type="Proteomes" id="UP000715965">
    <property type="component" value="Unassembled WGS sequence"/>
</dbReference>
<dbReference type="PANTHER" id="PTHR30558:SF12">
    <property type="entry name" value="BIOPOLYMER TRANSPORT PROTEIN EXBD"/>
    <property type="match status" value="1"/>
</dbReference>
<evidence type="ECO:0000256" key="13">
    <source>
        <dbReference type="SAM" id="Phobius"/>
    </source>
</evidence>
<evidence type="ECO:0000256" key="9">
    <source>
        <dbReference type="ARBA" id="ARBA00022927"/>
    </source>
</evidence>
<evidence type="ECO:0000256" key="10">
    <source>
        <dbReference type="ARBA" id="ARBA00022989"/>
    </source>
</evidence>
<evidence type="ECO:0000313" key="14">
    <source>
        <dbReference type="EMBL" id="MBE7942553.1"/>
    </source>
</evidence>